<dbReference type="InterPro" id="IPR035965">
    <property type="entry name" value="PAS-like_dom_sf"/>
</dbReference>
<feature type="domain" description="PAC" evidence="12">
    <location>
        <begin position="526"/>
        <end position="580"/>
    </location>
</feature>
<keyword evidence="5" id="KW-0547">Nucleotide-binding</keyword>
<evidence type="ECO:0000259" key="12">
    <source>
        <dbReference type="PROSITE" id="PS50113"/>
    </source>
</evidence>
<dbReference type="Pfam" id="PF13188">
    <property type="entry name" value="PAS_8"/>
    <property type="match status" value="1"/>
</dbReference>
<keyword evidence="3" id="KW-0597">Phosphoprotein</keyword>
<dbReference type="InterPro" id="IPR036890">
    <property type="entry name" value="HATPase_C_sf"/>
</dbReference>
<dbReference type="SMART" id="SM00065">
    <property type="entry name" value="GAF"/>
    <property type="match status" value="1"/>
</dbReference>
<dbReference type="Proteomes" id="UP000019460">
    <property type="component" value="Unassembled WGS sequence"/>
</dbReference>
<dbReference type="InterPro" id="IPR000700">
    <property type="entry name" value="PAS-assoc_C"/>
</dbReference>
<keyword evidence="8" id="KW-0843">Virulence</keyword>
<evidence type="ECO:0000313" key="14">
    <source>
        <dbReference type="Proteomes" id="UP000019460"/>
    </source>
</evidence>
<dbReference type="Pfam" id="PF08448">
    <property type="entry name" value="PAS_4"/>
    <property type="match status" value="1"/>
</dbReference>
<dbReference type="EC" id="2.7.13.3" evidence="2"/>
<feature type="domain" description="PAC" evidence="12">
    <location>
        <begin position="104"/>
        <end position="158"/>
    </location>
</feature>
<dbReference type="InterPro" id="IPR003018">
    <property type="entry name" value="GAF"/>
</dbReference>
<feature type="domain" description="PAS" evidence="11">
    <location>
        <begin position="34"/>
        <end position="104"/>
    </location>
</feature>
<dbReference type="SUPFAM" id="SSF55781">
    <property type="entry name" value="GAF domain-like"/>
    <property type="match status" value="1"/>
</dbReference>
<dbReference type="InterPro" id="IPR011495">
    <property type="entry name" value="Sig_transdc_His_kin_sub2_dim/P"/>
</dbReference>
<dbReference type="Gene3D" id="3.30.565.10">
    <property type="entry name" value="Histidine kinase-like ATPase, C-terminal domain"/>
    <property type="match status" value="1"/>
</dbReference>
<dbReference type="GO" id="GO:0005524">
    <property type="term" value="F:ATP binding"/>
    <property type="evidence" value="ECO:0007669"/>
    <property type="project" value="UniProtKB-KW"/>
</dbReference>
<dbReference type="SMART" id="SM00091">
    <property type="entry name" value="PAS"/>
    <property type="match status" value="2"/>
</dbReference>
<dbReference type="eggNOG" id="COG2203">
    <property type="taxonomic scope" value="Bacteria"/>
</dbReference>
<evidence type="ECO:0000256" key="9">
    <source>
        <dbReference type="SAM" id="Coils"/>
    </source>
</evidence>
<dbReference type="GO" id="GO:0004673">
    <property type="term" value="F:protein histidine kinase activity"/>
    <property type="evidence" value="ECO:0007669"/>
    <property type="project" value="UniProtKB-EC"/>
</dbReference>
<feature type="region of interest" description="Disordered" evidence="10">
    <location>
        <begin position="1"/>
        <end position="21"/>
    </location>
</feature>
<evidence type="ECO:0000256" key="1">
    <source>
        <dbReference type="ARBA" id="ARBA00000085"/>
    </source>
</evidence>
<dbReference type="AlphaFoldDB" id="W9VB92"/>
<dbReference type="SUPFAM" id="SSF55874">
    <property type="entry name" value="ATPase domain of HSP90 chaperone/DNA topoisomerase II/histidine kinase"/>
    <property type="match status" value="1"/>
</dbReference>
<keyword evidence="6" id="KW-0418">Kinase</keyword>
<dbReference type="Pfam" id="PF07568">
    <property type="entry name" value="HisKA_2"/>
    <property type="match status" value="1"/>
</dbReference>
<dbReference type="CDD" id="cd00130">
    <property type="entry name" value="PAS"/>
    <property type="match status" value="2"/>
</dbReference>
<evidence type="ECO:0000256" key="2">
    <source>
        <dbReference type="ARBA" id="ARBA00012438"/>
    </source>
</evidence>
<dbReference type="Gene3D" id="3.30.450.40">
    <property type="match status" value="1"/>
</dbReference>
<proteinExistence type="predicted"/>
<dbReference type="PROSITE" id="PS50112">
    <property type="entry name" value="PAS"/>
    <property type="match status" value="2"/>
</dbReference>
<evidence type="ECO:0000256" key="6">
    <source>
        <dbReference type="ARBA" id="ARBA00022777"/>
    </source>
</evidence>
<sequence>MNDILDPEGSHPCETADSSREDLAEPYRRLASHGGPQLQRVTDALPALISYIDNEMRYRFVNRAYTRLLGFEHERVQGHRVADALGPEIYDQLRVYLETALAGREVAYRFSYDHPTRGRLHFEGSYLPHRDGNGRVLGLYSLARDITRQTLVESELGRRDGILCAVANLSQLFLKANRWTHVMADALEQLGRAAGVSRAYLFEGSRDRDCGHGCRLGYEWCAEDLEPTRARWERLEIDWRALDLWHWYLVLSSGGSLSCLRRDYSPAEERFLVPLGVRSLLLVPLLVDGVFSGFLGFDDCHEERVWSLPEVAALQSAVAVMAAAIEKADMGRRLAERERRYVLATEAGRVGVWEWDLSTDRVFSDPVLHRILGCVSGGIDADADADVDHLIASLPPRDRSSASLLRRKLERGELTEFDQLLRVPGRSGFDLCLAFRGTLVRDSAGMPSKVVGTAIDLSDRHRVEEELRRANDEWSKTFDTVPDPILILDVEGRILKVNRACSERFGSGIESLMMRLHRAVPTLGGQGGQPRVSEIEEDGPGRLLRVTMSPLYDHAERLCGWVHVIHDITDRQRAERDRLAKLERQRDVLVREVHHRIKNHLQGLIGLLSLGASEQTGCSGVIAGAVAQVQSISAVYGLQSRDAGSDVCFREMLEAIVSNVKGFSPVPLLLAPEEASGREPRIARDKAVVLALVVNELLVNAVKWSTPDTAGCPVELTQRNDREWLVLVISNAGALPAGFDFDAGRGLGTGLELLRDMLPHQGARLSIEQLEGRVAATVRMGPPLLIDSPAMDASA</sequence>
<dbReference type="SUPFAM" id="SSF55785">
    <property type="entry name" value="PYP-like sensor domain (PAS domain)"/>
    <property type="match status" value="3"/>
</dbReference>
<evidence type="ECO:0000256" key="5">
    <source>
        <dbReference type="ARBA" id="ARBA00022741"/>
    </source>
</evidence>
<organism evidence="13 14">
    <name type="scientific">Imhoffiella purpurea</name>
    <dbReference type="NCBI Taxonomy" id="1249627"/>
    <lineage>
        <taxon>Bacteria</taxon>
        <taxon>Pseudomonadati</taxon>
        <taxon>Pseudomonadota</taxon>
        <taxon>Gammaproteobacteria</taxon>
        <taxon>Chromatiales</taxon>
        <taxon>Chromatiaceae</taxon>
        <taxon>Imhoffiella</taxon>
    </lineage>
</organism>
<dbReference type="PROSITE" id="PS50113">
    <property type="entry name" value="PAC"/>
    <property type="match status" value="3"/>
</dbReference>
<accession>W9VB92</accession>
<keyword evidence="14" id="KW-1185">Reference proteome</keyword>
<gene>
    <name evidence="13" type="ORF">D779_3391</name>
</gene>
<feature type="domain" description="PAS" evidence="11">
    <location>
        <begin position="470"/>
        <end position="515"/>
    </location>
</feature>
<dbReference type="NCBIfam" id="TIGR00229">
    <property type="entry name" value="sensory_box"/>
    <property type="match status" value="1"/>
</dbReference>
<evidence type="ECO:0000256" key="8">
    <source>
        <dbReference type="ARBA" id="ARBA00023026"/>
    </source>
</evidence>
<comment type="catalytic activity">
    <reaction evidence="1">
        <text>ATP + protein L-histidine = ADP + protein N-phospho-L-histidine.</text>
        <dbReference type="EC" id="2.7.13.3"/>
    </reaction>
</comment>
<reference evidence="13 14" key="1">
    <citation type="submission" date="2012-11" db="EMBL/GenBank/DDBJ databases">
        <title>Genome assembly of Thiorhodococcus sp. AK35.</title>
        <authorList>
            <person name="Nupur N."/>
            <person name="Khatri I."/>
            <person name="Subramanian S."/>
            <person name="Pinnaka A."/>
        </authorList>
    </citation>
    <scope>NUCLEOTIDE SEQUENCE [LARGE SCALE GENOMIC DNA]</scope>
    <source>
        <strain evidence="13 14">AK35</strain>
    </source>
</reference>
<evidence type="ECO:0000256" key="7">
    <source>
        <dbReference type="ARBA" id="ARBA00022840"/>
    </source>
</evidence>
<evidence type="ECO:0000259" key="11">
    <source>
        <dbReference type="PROSITE" id="PS50112"/>
    </source>
</evidence>
<evidence type="ECO:0000256" key="3">
    <source>
        <dbReference type="ARBA" id="ARBA00022553"/>
    </source>
</evidence>
<name>W9VB92_9GAMM</name>
<dbReference type="Gene3D" id="3.30.450.20">
    <property type="entry name" value="PAS domain"/>
    <property type="match status" value="3"/>
</dbReference>
<dbReference type="EMBL" id="AONC01000006">
    <property type="protein sequence ID" value="EXJ16714.1"/>
    <property type="molecule type" value="Genomic_DNA"/>
</dbReference>
<dbReference type="eggNOG" id="COG3920">
    <property type="taxonomic scope" value="Bacteria"/>
</dbReference>
<dbReference type="eggNOG" id="COG2461">
    <property type="taxonomic scope" value="Bacteria"/>
</dbReference>
<feature type="coiled-coil region" evidence="9">
    <location>
        <begin position="565"/>
        <end position="592"/>
    </location>
</feature>
<evidence type="ECO:0000256" key="10">
    <source>
        <dbReference type="SAM" id="MobiDB-lite"/>
    </source>
</evidence>
<dbReference type="OrthoDB" id="9808408at2"/>
<dbReference type="InterPro" id="IPR013656">
    <property type="entry name" value="PAS_4"/>
</dbReference>
<evidence type="ECO:0000313" key="13">
    <source>
        <dbReference type="EMBL" id="EXJ16714.1"/>
    </source>
</evidence>
<evidence type="ECO:0000256" key="4">
    <source>
        <dbReference type="ARBA" id="ARBA00022679"/>
    </source>
</evidence>
<keyword evidence="9" id="KW-0175">Coiled coil</keyword>
<keyword evidence="4" id="KW-0808">Transferase</keyword>
<dbReference type="InterPro" id="IPR029016">
    <property type="entry name" value="GAF-like_dom_sf"/>
</dbReference>
<comment type="caution">
    <text evidence="13">The sequence shown here is derived from an EMBL/GenBank/DDBJ whole genome shotgun (WGS) entry which is preliminary data.</text>
</comment>
<feature type="domain" description="PAC" evidence="12">
    <location>
        <begin position="417"/>
        <end position="469"/>
    </location>
</feature>
<dbReference type="PANTHER" id="PTHR41523">
    <property type="entry name" value="TWO-COMPONENT SYSTEM SENSOR PROTEIN"/>
    <property type="match status" value="1"/>
</dbReference>
<dbReference type="InterPro" id="IPR000014">
    <property type="entry name" value="PAS"/>
</dbReference>
<dbReference type="PANTHER" id="PTHR41523:SF8">
    <property type="entry name" value="ETHYLENE RESPONSE SENSOR PROTEIN"/>
    <property type="match status" value="1"/>
</dbReference>
<dbReference type="STRING" id="1249627.D779_3391"/>
<keyword evidence="7" id="KW-0067">ATP-binding</keyword>
<protein>
    <recommendedName>
        <fullName evidence="2">histidine kinase</fullName>
        <ecNumber evidence="2">2.7.13.3</ecNumber>
    </recommendedName>
</protein>
<dbReference type="Pfam" id="PF01590">
    <property type="entry name" value="GAF"/>
    <property type="match status" value="1"/>
</dbReference>
<dbReference type="RefSeq" id="WP_052347737.1">
    <property type="nucleotide sequence ID" value="NZ_AONC01000006.1"/>
</dbReference>